<organism evidence="2 3">
    <name type="scientific">Brassica napus</name>
    <name type="common">Rape</name>
    <dbReference type="NCBI Taxonomy" id="3708"/>
    <lineage>
        <taxon>Eukaryota</taxon>
        <taxon>Viridiplantae</taxon>
        <taxon>Streptophyta</taxon>
        <taxon>Embryophyta</taxon>
        <taxon>Tracheophyta</taxon>
        <taxon>Spermatophyta</taxon>
        <taxon>Magnoliopsida</taxon>
        <taxon>eudicotyledons</taxon>
        <taxon>Gunneridae</taxon>
        <taxon>Pentapetalae</taxon>
        <taxon>rosids</taxon>
        <taxon>malvids</taxon>
        <taxon>Brassicales</taxon>
        <taxon>Brassicaceae</taxon>
        <taxon>Brassiceae</taxon>
        <taxon>Brassica</taxon>
    </lineage>
</organism>
<dbReference type="InterPro" id="IPR032675">
    <property type="entry name" value="LRR_dom_sf"/>
</dbReference>
<dbReference type="Proteomes" id="UP000824890">
    <property type="component" value="Unassembled WGS sequence"/>
</dbReference>
<protein>
    <submittedName>
        <fullName evidence="2">Uncharacterized protein</fullName>
    </submittedName>
</protein>
<name>A0ABQ7YXL1_BRANA</name>
<keyword evidence="3" id="KW-1185">Reference proteome</keyword>
<reference evidence="2 3" key="1">
    <citation type="submission" date="2021-05" db="EMBL/GenBank/DDBJ databases">
        <title>Genome Assembly of Synthetic Allotetraploid Brassica napus Reveals Homoeologous Exchanges between Subgenomes.</title>
        <authorList>
            <person name="Davis J.T."/>
        </authorList>
    </citation>
    <scope>NUCLEOTIDE SEQUENCE [LARGE SCALE GENOMIC DNA]</scope>
    <source>
        <strain evidence="3">cv. Da-Ae</strain>
        <tissue evidence="2">Seedling</tissue>
    </source>
</reference>
<keyword evidence="1" id="KW-1133">Transmembrane helix</keyword>
<feature type="transmembrane region" description="Helical" evidence="1">
    <location>
        <begin position="27"/>
        <end position="54"/>
    </location>
</feature>
<comment type="caution">
    <text evidence="2">The sequence shown here is derived from an EMBL/GenBank/DDBJ whole genome shotgun (WGS) entry which is preliminary data.</text>
</comment>
<evidence type="ECO:0000256" key="1">
    <source>
        <dbReference type="SAM" id="Phobius"/>
    </source>
</evidence>
<feature type="non-terminal residue" evidence="2">
    <location>
        <position position="246"/>
    </location>
</feature>
<dbReference type="Pfam" id="PF13516">
    <property type="entry name" value="LRR_6"/>
    <property type="match status" value="1"/>
</dbReference>
<dbReference type="EMBL" id="JAGKQM010000016">
    <property type="protein sequence ID" value="KAH0872677.1"/>
    <property type="molecule type" value="Genomic_DNA"/>
</dbReference>
<dbReference type="Gene3D" id="3.80.10.10">
    <property type="entry name" value="Ribonuclease Inhibitor"/>
    <property type="match status" value="1"/>
</dbReference>
<dbReference type="SMART" id="SM00367">
    <property type="entry name" value="LRR_CC"/>
    <property type="match status" value="2"/>
</dbReference>
<sequence length="246" mass="27265">MESNRSLIRCFGNRSYMGFFKHVSAYVIFHFFSFLFLFFSFLSHLFSFVFLWFLSGRRLDFSTKVSPPFNRRILRSIGVSSVQSPLLRSIGVTSDQSPLLRSIVSPPVNRLSFLSHLLLSIAKGSISPLQSPSCTVLSKLKVLDMVNCTLIDDDGLEYLENGCPSLQEIDVTRCERVSLSGVVSIVSGHPDLHHLRNTLGVTSDNLDIRFSLVQVTECDCKNQEDPSGGAPKVKNVGASLVKLAGD</sequence>
<accession>A0ABQ7YXL1</accession>
<evidence type="ECO:0000313" key="2">
    <source>
        <dbReference type="EMBL" id="KAH0872677.1"/>
    </source>
</evidence>
<keyword evidence="1" id="KW-0812">Transmembrane</keyword>
<evidence type="ECO:0000313" key="3">
    <source>
        <dbReference type="Proteomes" id="UP000824890"/>
    </source>
</evidence>
<dbReference type="InterPro" id="IPR006553">
    <property type="entry name" value="Leu-rich_rpt_Cys-con_subtyp"/>
</dbReference>
<dbReference type="InterPro" id="IPR001611">
    <property type="entry name" value="Leu-rich_rpt"/>
</dbReference>
<gene>
    <name evidence="2" type="ORF">HID58_070039</name>
</gene>
<dbReference type="SUPFAM" id="SSF52047">
    <property type="entry name" value="RNI-like"/>
    <property type="match status" value="1"/>
</dbReference>
<keyword evidence="1" id="KW-0472">Membrane</keyword>
<proteinExistence type="predicted"/>